<sequence>MIAHTDLGDTFFRRSRKLKELINNGEVQWGGNKKLKIYGTLSCVSGKRMKMQNRVFFQSEQEAKAMGYRPCAHCMRQAYLIWKADAYI</sequence>
<feature type="domain" description="Ada DNA repair metal-binding" evidence="2">
    <location>
        <begin position="31"/>
        <end position="74"/>
    </location>
</feature>
<evidence type="ECO:0000313" key="3">
    <source>
        <dbReference type="EMBL" id="QEC63139.1"/>
    </source>
</evidence>
<dbReference type="GO" id="GO:0006355">
    <property type="term" value="P:regulation of DNA-templated transcription"/>
    <property type="evidence" value="ECO:0007669"/>
    <property type="project" value="InterPro"/>
</dbReference>
<dbReference type="GO" id="GO:0008270">
    <property type="term" value="F:zinc ion binding"/>
    <property type="evidence" value="ECO:0007669"/>
    <property type="project" value="InterPro"/>
</dbReference>
<dbReference type="Pfam" id="PF02805">
    <property type="entry name" value="Ada_Zn_binding"/>
    <property type="match status" value="1"/>
</dbReference>
<dbReference type="GO" id="GO:0008168">
    <property type="term" value="F:methyltransferase activity"/>
    <property type="evidence" value="ECO:0007669"/>
    <property type="project" value="InterPro"/>
</dbReference>
<keyword evidence="4" id="KW-1185">Reference proteome</keyword>
<evidence type="ECO:0000259" key="2">
    <source>
        <dbReference type="Pfam" id="PF02805"/>
    </source>
</evidence>
<accession>A0A5B8UW55</accession>
<dbReference type="Gene3D" id="3.40.10.10">
    <property type="entry name" value="DNA Methylphosphotriester Repair Domain"/>
    <property type="match status" value="1"/>
</dbReference>
<evidence type="ECO:0000256" key="1">
    <source>
        <dbReference type="ARBA" id="ARBA00023159"/>
    </source>
</evidence>
<name>A0A5B8UW55_9SPHI</name>
<protein>
    <submittedName>
        <fullName evidence="3">Metal-binding protein</fullName>
    </submittedName>
</protein>
<gene>
    <name evidence="3" type="ORF">FRZ54_11310</name>
</gene>
<dbReference type="RefSeq" id="WP_147031715.1">
    <property type="nucleotide sequence ID" value="NZ_CP042436.1"/>
</dbReference>
<dbReference type="AlphaFoldDB" id="A0A5B8UW55"/>
<dbReference type="InterPro" id="IPR004026">
    <property type="entry name" value="Ada_DNA_repair_Zn-bd"/>
</dbReference>
<dbReference type="EMBL" id="CP042436">
    <property type="protein sequence ID" value="QEC63139.1"/>
    <property type="molecule type" value="Genomic_DNA"/>
</dbReference>
<dbReference type="SUPFAM" id="SSF57884">
    <property type="entry name" value="Ada DNA repair protein, N-terminal domain (N-Ada 10)"/>
    <property type="match status" value="1"/>
</dbReference>
<dbReference type="InterPro" id="IPR035451">
    <property type="entry name" value="Ada-like_dom_sf"/>
</dbReference>
<dbReference type="KEGG" id="mgin:FRZ54_11310"/>
<evidence type="ECO:0000313" key="4">
    <source>
        <dbReference type="Proteomes" id="UP000321479"/>
    </source>
</evidence>
<dbReference type="OrthoDB" id="894286at2"/>
<proteinExistence type="predicted"/>
<dbReference type="GO" id="GO:0003677">
    <property type="term" value="F:DNA binding"/>
    <property type="evidence" value="ECO:0007669"/>
    <property type="project" value="InterPro"/>
</dbReference>
<keyword evidence="1" id="KW-0010">Activator</keyword>
<dbReference type="GO" id="GO:0006281">
    <property type="term" value="P:DNA repair"/>
    <property type="evidence" value="ECO:0007669"/>
    <property type="project" value="InterPro"/>
</dbReference>
<dbReference type="Proteomes" id="UP000321479">
    <property type="component" value="Chromosome"/>
</dbReference>
<organism evidence="3 4">
    <name type="scientific">Mucilaginibacter ginsenosidivorans</name>
    <dbReference type="NCBI Taxonomy" id="398053"/>
    <lineage>
        <taxon>Bacteria</taxon>
        <taxon>Pseudomonadati</taxon>
        <taxon>Bacteroidota</taxon>
        <taxon>Sphingobacteriia</taxon>
        <taxon>Sphingobacteriales</taxon>
        <taxon>Sphingobacteriaceae</taxon>
        <taxon>Mucilaginibacter</taxon>
    </lineage>
</organism>
<reference evidence="3 4" key="1">
    <citation type="journal article" date="2017" name="Curr. Microbiol.">
        <title>Mucilaginibacter ginsenosidivorans sp. nov., Isolated from Soil of Ginseng Field.</title>
        <authorList>
            <person name="Kim M.M."/>
            <person name="Siddiqi M.Z."/>
            <person name="Im W.T."/>
        </authorList>
    </citation>
    <scope>NUCLEOTIDE SEQUENCE [LARGE SCALE GENOMIC DNA]</scope>
    <source>
        <strain evidence="3 4">Gsoil 3017</strain>
    </source>
</reference>